<comment type="caution">
    <text evidence="1">The sequence shown here is derived from an EMBL/GenBank/DDBJ whole genome shotgun (WGS) entry which is preliminary data.</text>
</comment>
<feature type="non-terminal residue" evidence="1">
    <location>
        <position position="1"/>
    </location>
</feature>
<reference evidence="1" key="1">
    <citation type="submission" date="2021-02" db="EMBL/GenBank/DDBJ databases">
        <authorList>
            <person name="Nowell W R."/>
        </authorList>
    </citation>
    <scope>NUCLEOTIDE SEQUENCE</scope>
</reference>
<gene>
    <name evidence="1" type="ORF">RFH988_LOCUS39494</name>
</gene>
<protein>
    <submittedName>
        <fullName evidence="1">Uncharacterized protein</fullName>
    </submittedName>
</protein>
<organism evidence="1 2">
    <name type="scientific">Rotaria sordida</name>
    <dbReference type="NCBI Taxonomy" id="392033"/>
    <lineage>
        <taxon>Eukaryota</taxon>
        <taxon>Metazoa</taxon>
        <taxon>Spiralia</taxon>
        <taxon>Gnathifera</taxon>
        <taxon>Rotifera</taxon>
        <taxon>Eurotatoria</taxon>
        <taxon>Bdelloidea</taxon>
        <taxon>Philodinida</taxon>
        <taxon>Philodinidae</taxon>
        <taxon>Rotaria</taxon>
    </lineage>
</organism>
<accession>A0A815VK23</accession>
<proteinExistence type="predicted"/>
<name>A0A815VK23_9BILA</name>
<dbReference type="Proteomes" id="UP000663882">
    <property type="component" value="Unassembled WGS sequence"/>
</dbReference>
<evidence type="ECO:0000313" key="1">
    <source>
        <dbReference type="EMBL" id="CAF1531505.1"/>
    </source>
</evidence>
<dbReference type="AlphaFoldDB" id="A0A815VK23"/>
<sequence>NTSLATINARSLKFVSFIPASLASKVTTSTINNCKAARR</sequence>
<dbReference type="EMBL" id="CAJNOO010020011">
    <property type="protein sequence ID" value="CAF1531505.1"/>
    <property type="molecule type" value="Genomic_DNA"/>
</dbReference>
<evidence type="ECO:0000313" key="2">
    <source>
        <dbReference type="Proteomes" id="UP000663882"/>
    </source>
</evidence>